<dbReference type="InterPro" id="IPR036259">
    <property type="entry name" value="MFS_trans_sf"/>
</dbReference>
<evidence type="ECO:0000313" key="8">
    <source>
        <dbReference type="EMBL" id="ETV75982.1"/>
    </source>
</evidence>
<feature type="transmembrane region" description="Helical" evidence="7">
    <location>
        <begin position="507"/>
        <end position="532"/>
    </location>
</feature>
<keyword evidence="5 7" id="KW-1133">Transmembrane helix</keyword>
<dbReference type="VEuPathDB" id="FungiDB:H257_09936"/>
<feature type="transmembrane region" description="Helical" evidence="7">
    <location>
        <begin position="359"/>
        <end position="380"/>
    </location>
</feature>
<feature type="transmembrane region" description="Helical" evidence="7">
    <location>
        <begin position="126"/>
        <end position="147"/>
    </location>
</feature>
<evidence type="ECO:0000256" key="2">
    <source>
        <dbReference type="ARBA" id="ARBA00007015"/>
    </source>
</evidence>
<keyword evidence="3" id="KW-0813">Transport</keyword>
<feature type="transmembrane region" description="Helical" evidence="7">
    <location>
        <begin position="466"/>
        <end position="487"/>
    </location>
</feature>
<dbReference type="InterPro" id="IPR039309">
    <property type="entry name" value="BT1"/>
</dbReference>
<dbReference type="RefSeq" id="XP_009834624.1">
    <property type="nucleotide sequence ID" value="XM_009836322.1"/>
</dbReference>
<dbReference type="GO" id="GO:0016020">
    <property type="term" value="C:membrane"/>
    <property type="evidence" value="ECO:0007669"/>
    <property type="project" value="UniProtKB-SubCell"/>
</dbReference>
<evidence type="ECO:0000256" key="3">
    <source>
        <dbReference type="ARBA" id="ARBA00022448"/>
    </source>
</evidence>
<evidence type="ECO:0000256" key="6">
    <source>
        <dbReference type="ARBA" id="ARBA00023136"/>
    </source>
</evidence>
<dbReference type="PANTHER" id="PTHR31585">
    <property type="entry name" value="FOLATE-BIOPTERIN TRANSPORTER 1, CHLOROPLASTIC"/>
    <property type="match status" value="1"/>
</dbReference>
<evidence type="ECO:0000256" key="5">
    <source>
        <dbReference type="ARBA" id="ARBA00022989"/>
    </source>
</evidence>
<evidence type="ECO:0000256" key="7">
    <source>
        <dbReference type="SAM" id="Phobius"/>
    </source>
</evidence>
<organism evidence="8">
    <name type="scientific">Aphanomyces astaci</name>
    <name type="common">Crayfish plague agent</name>
    <dbReference type="NCBI Taxonomy" id="112090"/>
    <lineage>
        <taxon>Eukaryota</taxon>
        <taxon>Sar</taxon>
        <taxon>Stramenopiles</taxon>
        <taxon>Oomycota</taxon>
        <taxon>Saprolegniomycetes</taxon>
        <taxon>Saprolegniales</taxon>
        <taxon>Verrucalvaceae</taxon>
        <taxon>Aphanomyces</taxon>
    </lineage>
</organism>
<feature type="transmembrane region" description="Helical" evidence="7">
    <location>
        <begin position="246"/>
        <end position="266"/>
    </location>
</feature>
<dbReference type="EMBL" id="KI913138">
    <property type="protein sequence ID" value="ETV75982.1"/>
    <property type="molecule type" value="Genomic_DNA"/>
</dbReference>
<accession>W4G8F2</accession>
<dbReference type="AlphaFoldDB" id="W4G8F2"/>
<reference evidence="8" key="1">
    <citation type="submission" date="2013-12" db="EMBL/GenBank/DDBJ databases">
        <title>The Genome Sequence of Aphanomyces astaci APO3.</title>
        <authorList>
            <consortium name="The Broad Institute Genomics Platform"/>
            <person name="Russ C."/>
            <person name="Tyler B."/>
            <person name="van West P."/>
            <person name="Dieguez-Uribeondo J."/>
            <person name="Young S.K."/>
            <person name="Zeng Q."/>
            <person name="Gargeya S."/>
            <person name="Fitzgerald M."/>
            <person name="Abouelleil A."/>
            <person name="Alvarado L."/>
            <person name="Chapman S.B."/>
            <person name="Gainer-Dewar J."/>
            <person name="Goldberg J."/>
            <person name="Griggs A."/>
            <person name="Gujja S."/>
            <person name="Hansen M."/>
            <person name="Howarth C."/>
            <person name="Imamovic A."/>
            <person name="Ireland A."/>
            <person name="Larimer J."/>
            <person name="McCowan C."/>
            <person name="Murphy C."/>
            <person name="Pearson M."/>
            <person name="Poon T.W."/>
            <person name="Priest M."/>
            <person name="Roberts A."/>
            <person name="Saif S."/>
            <person name="Shea T."/>
            <person name="Sykes S."/>
            <person name="Wortman J."/>
            <person name="Nusbaum C."/>
            <person name="Birren B."/>
        </authorList>
    </citation>
    <scope>NUCLEOTIDE SEQUENCE [LARGE SCALE GENOMIC DNA]</scope>
    <source>
        <strain evidence="8">APO3</strain>
    </source>
</reference>
<feature type="transmembrane region" description="Helical" evidence="7">
    <location>
        <begin position="386"/>
        <end position="412"/>
    </location>
</feature>
<protein>
    <recommendedName>
        <fullName evidence="9">Folate-Biopterin Transporter (FBT) Family</fullName>
    </recommendedName>
</protein>
<feature type="transmembrane region" description="Helical" evidence="7">
    <location>
        <begin position="167"/>
        <end position="194"/>
    </location>
</feature>
<comment type="similarity">
    <text evidence="2">Belongs to the major facilitator superfamily. Folate-biopterin transporter (TC 2.A.71) family.</text>
</comment>
<evidence type="ECO:0008006" key="9">
    <source>
        <dbReference type="Google" id="ProtNLM"/>
    </source>
</evidence>
<keyword evidence="4 7" id="KW-0812">Transmembrane</keyword>
<dbReference type="OrthoDB" id="63735at2759"/>
<dbReference type="PANTHER" id="PTHR31585:SF5">
    <property type="entry name" value="RNA-BINDING S4 DOMAIN-CONTAINING PROTEIN"/>
    <property type="match status" value="1"/>
</dbReference>
<dbReference type="Pfam" id="PF03092">
    <property type="entry name" value="BT1"/>
    <property type="match status" value="1"/>
</dbReference>
<dbReference type="GeneID" id="20811932"/>
<feature type="transmembrane region" description="Helical" evidence="7">
    <location>
        <begin position="60"/>
        <end position="85"/>
    </location>
</feature>
<keyword evidence="6 7" id="KW-0472">Membrane</keyword>
<evidence type="ECO:0000256" key="1">
    <source>
        <dbReference type="ARBA" id="ARBA00004141"/>
    </source>
</evidence>
<evidence type="ECO:0000256" key="4">
    <source>
        <dbReference type="ARBA" id="ARBA00022692"/>
    </source>
</evidence>
<proteinExistence type="inferred from homology"/>
<feature type="transmembrane region" description="Helical" evidence="7">
    <location>
        <begin position="424"/>
        <end position="446"/>
    </location>
</feature>
<comment type="subcellular location">
    <subcellularLocation>
        <location evidence="1">Membrane</location>
        <topology evidence="1">Multi-pass membrane protein</topology>
    </subcellularLocation>
</comment>
<gene>
    <name evidence="8" type="ORF">H257_09936</name>
</gene>
<feature type="transmembrane region" description="Helical" evidence="7">
    <location>
        <begin position="329"/>
        <end position="347"/>
    </location>
</feature>
<name>W4G8F2_APHAT</name>
<sequence length="546" mass="60080">MPVNHILQERVSYIASITKQADKDVDGFKDASTPLDLEDGGALREGGPLVYTSPEVLTLLFQYAVVGICYGGIPGIGMPVLTYYLGLESAKLSSAYGLVNLGWSFKVFYGMLSDCLPIMGYSRKPYILIGWVMTAICLVVIALKPVGPSVLLDRSDENIKAAQSYGSVLVLLCALASFCYIMADVACDALVVEYAQREPERVRGRLQSSIYGTRFVFQGLTTAMSGFLMSSQRYGGKFGFDISVNAYFGILAVPVVANVFLVYFFMKDRKRGAIRFATYFHDVYELIQQRAVWQVMIFYFMFGLLSSEIKSLAGNYIPVYWAHVEPVNSAVVGVITYIILATTSFSVGRWGTHWNWRYILVIVTLSGVVIDAIVQYLTIYDIVRHQWFYIGVPLTAQVPYAVQFVVSTFVVVELAGDGNEGLMYGLLTTMGNLPATFGSMVTNVYSTQLKVSKADIETDTAEVRNHAAYSYLVVYGTTVLACCWVVILPPQKAAVKEMLQHGGTYPVIGALIIVLTFVILCVSVTAIMMTMFESTSCYLLAGGQGC</sequence>
<dbReference type="STRING" id="112090.W4G8F2"/>
<dbReference type="SUPFAM" id="SSF103473">
    <property type="entry name" value="MFS general substrate transporter"/>
    <property type="match status" value="1"/>
</dbReference>